<dbReference type="SUPFAM" id="SSF48264">
    <property type="entry name" value="Cytochrome P450"/>
    <property type="match status" value="1"/>
</dbReference>
<dbReference type="PANTHER" id="PTHR24305:SF222">
    <property type="entry name" value="CYTOCHROME P450 MONOOXYGENASE STCS"/>
    <property type="match status" value="1"/>
</dbReference>
<dbReference type="Pfam" id="PF00067">
    <property type="entry name" value="p450"/>
    <property type="match status" value="2"/>
</dbReference>
<evidence type="ECO:0000256" key="2">
    <source>
        <dbReference type="ARBA" id="ARBA00023002"/>
    </source>
</evidence>
<dbReference type="PRINTS" id="PR00385">
    <property type="entry name" value="P450"/>
</dbReference>
<gene>
    <name evidence="5" type="ORF">BO71DRAFT_485712</name>
</gene>
<keyword evidence="4" id="KW-0479">Metal-binding</keyword>
<evidence type="ECO:0000256" key="4">
    <source>
        <dbReference type="PIRSR" id="PIRSR602401-1"/>
    </source>
</evidence>
<dbReference type="STRING" id="1448320.A0A319D4B6"/>
<protein>
    <submittedName>
        <fullName evidence="5">Cytochrome P450</fullName>
    </submittedName>
</protein>
<keyword evidence="6" id="KW-1185">Reference proteome</keyword>
<keyword evidence="4" id="KW-0408">Iron</keyword>
<keyword evidence="4" id="KW-0349">Heme</keyword>
<dbReference type="PRINTS" id="PR00463">
    <property type="entry name" value="EP450I"/>
</dbReference>
<dbReference type="GO" id="GO:0004497">
    <property type="term" value="F:monooxygenase activity"/>
    <property type="evidence" value="ECO:0007669"/>
    <property type="project" value="UniProtKB-KW"/>
</dbReference>
<dbReference type="AlphaFoldDB" id="A0A319D4B6"/>
<dbReference type="GO" id="GO:0005506">
    <property type="term" value="F:iron ion binding"/>
    <property type="evidence" value="ECO:0007669"/>
    <property type="project" value="InterPro"/>
</dbReference>
<dbReference type="Gene3D" id="1.10.630.10">
    <property type="entry name" value="Cytochrome P450"/>
    <property type="match status" value="2"/>
</dbReference>
<accession>A0A319D4B6</accession>
<dbReference type="EMBL" id="KZ825925">
    <property type="protein sequence ID" value="PYH92124.1"/>
    <property type="molecule type" value="Genomic_DNA"/>
</dbReference>
<dbReference type="InterPro" id="IPR050121">
    <property type="entry name" value="Cytochrome_P450_monoxygenase"/>
</dbReference>
<evidence type="ECO:0000256" key="3">
    <source>
        <dbReference type="ARBA" id="ARBA00023033"/>
    </source>
</evidence>
<reference evidence="5 6" key="1">
    <citation type="submission" date="2018-02" db="EMBL/GenBank/DDBJ databases">
        <title>The genomes of Aspergillus section Nigri reveals drivers in fungal speciation.</title>
        <authorList>
            <consortium name="DOE Joint Genome Institute"/>
            <person name="Vesth T.C."/>
            <person name="Nybo J."/>
            <person name="Theobald S."/>
            <person name="Brandl J."/>
            <person name="Frisvad J.C."/>
            <person name="Nielsen K.F."/>
            <person name="Lyhne E.K."/>
            <person name="Kogle M.E."/>
            <person name="Kuo A."/>
            <person name="Riley R."/>
            <person name="Clum A."/>
            <person name="Nolan M."/>
            <person name="Lipzen A."/>
            <person name="Salamov A."/>
            <person name="Henrissat B."/>
            <person name="Wiebenga A."/>
            <person name="De vries R.P."/>
            <person name="Grigoriev I.V."/>
            <person name="Mortensen U.H."/>
            <person name="Andersen M.R."/>
            <person name="Baker S.E."/>
        </authorList>
    </citation>
    <scope>NUCLEOTIDE SEQUENCE [LARGE SCALE GENOMIC DNA]</scope>
    <source>
        <strain evidence="5 6">CBS 707.79</strain>
    </source>
</reference>
<dbReference type="InterPro" id="IPR001128">
    <property type="entry name" value="Cyt_P450"/>
</dbReference>
<name>A0A319D4B6_9EURO</name>
<evidence type="ECO:0000313" key="6">
    <source>
        <dbReference type="Proteomes" id="UP000247810"/>
    </source>
</evidence>
<evidence type="ECO:0000313" key="5">
    <source>
        <dbReference type="EMBL" id="PYH92124.1"/>
    </source>
</evidence>
<keyword evidence="3" id="KW-0503">Monooxygenase</keyword>
<keyword evidence="2" id="KW-0560">Oxidoreductase</keyword>
<dbReference type="Proteomes" id="UP000247810">
    <property type="component" value="Unassembled WGS sequence"/>
</dbReference>
<proteinExistence type="inferred from homology"/>
<organism evidence="5 6">
    <name type="scientific">Aspergillus ellipticus CBS 707.79</name>
    <dbReference type="NCBI Taxonomy" id="1448320"/>
    <lineage>
        <taxon>Eukaryota</taxon>
        <taxon>Fungi</taxon>
        <taxon>Dikarya</taxon>
        <taxon>Ascomycota</taxon>
        <taxon>Pezizomycotina</taxon>
        <taxon>Eurotiomycetes</taxon>
        <taxon>Eurotiomycetidae</taxon>
        <taxon>Eurotiales</taxon>
        <taxon>Aspergillaceae</taxon>
        <taxon>Aspergillus</taxon>
        <taxon>Aspergillus subgen. Circumdati</taxon>
    </lineage>
</organism>
<dbReference type="InterPro" id="IPR036396">
    <property type="entry name" value="Cyt_P450_sf"/>
</dbReference>
<dbReference type="OrthoDB" id="10029320at2759"/>
<dbReference type="InterPro" id="IPR002401">
    <property type="entry name" value="Cyt_P450_E_grp-I"/>
</dbReference>
<feature type="binding site" description="axial binding residue" evidence="4">
    <location>
        <position position="457"/>
    </location>
    <ligand>
        <name>heme</name>
        <dbReference type="ChEBI" id="CHEBI:30413"/>
    </ligand>
    <ligandPart>
        <name>Fe</name>
        <dbReference type="ChEBI" id="CHEBI:18248"/>
    </ligandPart>
</feature>
<dbReference type="PANTHER" id="PTHR24305">
    <property type="entry name" value="CYTOCHROME P450"/>
    <property type="match status" value="1"/>
</dbReference>
<dbReference type="VEuPathDB" id="FungiDB:BO71DRAFT_485712"/>
<comment type="cofactor">
    <cofactor evidence="4">
        <name>heme</name>
        <dbReference type="ChEBI" id="CHEBI:30413"/>
    </cofactor>
</comment>
<dbReference type="CDD" id="cd11051">
    <property type="entry name" value="CYP59-like"/>
    <property type="match status" value="1"/>
</dbReference>
<comment type="similarity">
    <text evidence="1">Belongs to the cytochrome P450 family.</text>
</comment>
<dbReference type="GO" id="GO:0016705">
    <property type="term" value="F:oxidoreductase activity, acting on paired donors, with incorporation or reduction of molecular oxygen"/>
    <property type="evidence" value="ECO:0007669"/>
    <property type="project" value="InterPro"/>
</dbReference>
<sequence>MFAHLILLSLIPFLLFYLLDRSRHFRYRQYAAWPQLPPSLVWGRMKALHEFISRGEGTRHIEQQPIAISDVVFHEIREHLGNPPLMFFNLRPLQRPLCVVGNHDVAEQISRSTKPFPYSMAKSPTMEQFEPLLGPHSIITADGEKWKALRKRFSPGFAPQQLMTLLPCILDKAERFVEVLDGYARSGEEFSLDHPCVSLTFDIIGAVTMDTDFRAQLDPSQQSEIAHLYRQLTTSYRRDSDKTVRWDWFNLRVARQRRALARRIDTLIIDHIKTKFAEFKTQSDKPSQSVLSLSLQDIEPLDDQVLHETCDQLKSFLFAGHNTTSVLLQWGFYELSRTPHVLDTLRRELDDIFGAGTSPAVVQKKLLAPGGADLLRQMSYTSAVIKEGAVARDASGEPVLNAKGQSAWTGNEFLPERWLGDTDTGMGLVDEKRDGPGATGQVPASAWRPFERGPRNCIGQELANIEARVILACTARRFDFEKMGLGAVARDASGEPVLNAKGQYEVESELFNTMQVTAKPVDGTMMRVRLATKSH</sequence>
<dbReference type="GO" id="GO:0020037">
    <property type="term" value="F:heme binding"/>
    <property type="evidence" value="ECO:0007669"/>
    <property type="project" value="InterPro"/>
</dbReference>
<evidence type="ECO:0000256" key="1">
    <source>
        <dbReference type="ARBA" id="ARBA00010617"/>
    </source>
</evidence>